<evidence type="ECO:0000313" key="3">
    <source>
        <dbReference type="EMBL" id="BAS89893.1"/>
    </source>
</evidence>
<feature type="compositionally biased region" description="Basic and acidic residues" evidence="1">
    <location>
        <begin position="41"/>
        <end position="50"/>
    </location>
</feature>
<reference evidence="3 4" key="3">
    <citation type="journal article" date="2013" name="Rice">
        <title>Improvement of the Oryza sativa Nipponbare reference genome using next generation sequence and optical map data.</title>
        <authorList>
            <person name="Kawahara Y."/>
            <person name="de la Bastide M."/>
            <person name="Hamilton J.P."/>
            <person name="Kanamori H."/>
            <person name="McCombie W.R."/>
            <person name="Ouyang S."/>
            <person name="Schwartz D.C."/>
            <person name="Tanaka T."/>
            <person name="Wu J."/>
            <person name="Zhou S."/>
            <person name="Childs K.L."/>
            <person name="Davidson R.M."/>
            <person name="Lin H."/>
            <person name="Quesada-Ocampo L."/>
            <person name="Vaillancourt B."/>
            <person name="Sakai H."/>
            <person name="Lee S.S."/>
            <person name="Kim J."/>
            <person name="Numa H."/>
            <person name="Itoh T."/>
            <person name="Buell C.R."/>
            <person name="Matsumoto T."/>
        </authorList>
    </citation>
    <scope>NUCLEOTIDE SEQUENCE [LARGE SCALE GENOMIC DNA]</scope>
    <source>
        <strain evidence="4">cv. Nipponbare</strain>
    </source>
</reference>
<dbReference type="STRING" id="39947.A0A0P0WBW3"/>
<feature type="non-terminal residue" evidence="3">
    <location>
        <position position="163"/>
    </location>
</feature>
<reference evidence="3 4" key="2">
    <citation type="journal article" date="2013" name="Plant Cell Physiol.">
        <title>Rice Annotation Project Database (RAP-DB): an integrative and interactive database for rice genomics.</title>
        <authorList>
            <person name="Sakai H."/>
            <person name="Lee S.S."/>
            <person name="Tanaka T."/>
            <person name="Numa H."/>
            <person name="Kim J."/>
            <person name="Kawahara Y."/>
            <person name="Wakimoto H."/>
            <person name="Yang C.C."/>
            <person name="Iwamoto M."/>
            <person name="Abe T."/>
            <person name="Yamada Y."/>
            <person name="Muto A."/>
            <person name="Inokuchi H."/>
            <person name="Ikemura T."/>
            <person name="Matsumoto T."/>
            <person name="Sasaki T."/>
            <person name="Itoh T."/>
        </authorList>
    </citation>
    <scope>NUCLEOTIDE SEQUENCE [LARGE SCALE GENOMIC DNA]</scope>
    <source>
        <strain evidence="4">cv. Nipponbare</strain>
    </source>
</reference>
<dbReference type="EMBL" id="AP014960">
    <property type="protein sequence ID" value="BAS89893.1"/>
    <property type="molecule type" value="Genomic_DNA"/>
</dbReference>
<keyword evidence="4" id="KW-1185">Reference proteome</keyword>
<feature type="transmembrane region" description="Helical" evidence="2">
    <location>
        <begin position="109"/>
        <end position="131"/>
    </location>
</feature>
<evidence type="ECO:0000256" key="1">
    <source>
        <dbReference type="SAM" id="MobiDB-lite"/>
    </source>
</evidence>
<reference evidence="4" key="1">
    <citation type="journal article" date="2005" name="Nature">
        <title>The map-based sequence of the rice genome.</title>
        <authorList>
            <consortium name="International rice genome sequencing project (IRGSP)"/>
            <person name="Matsumoto T."/>
            <person name="Wu J."/>
            <person name="Kanamori H."/>
            <person name="Katayose Y."/>
            <person name="Fujisawa M."/>
            <person name="Namiki N."/>
            <person name="Mizuno H."/>
            <person name="Yamamoto K."/>
            <person name="Antonio B.A."/>
            <person name="Baba T."/>
            <person name="Sakata K."/>
            <person name="Nagamura Y."/>
            <person name="Aoki H."/>
            <person name="Arikawa K."/>
            <person name="Arita K."/>
            <person name="Bito T."/>
            <person name="Chiden Y."/>
            <person name="Fujitsuka N."/>
            <person name="Fukunaka R."/>
            <person name="Hamada M."/>
            <person name="Harada C."/>
            <person name="Hayashi A."/>
            <person name="Hijishita S."/>
            <person name="Honda M."/>
            <person name="Hosokawa S."/>
            <person name="Ichikawa Y."/>
            <person name="Idonuma A."/>
            <person name="Iijima M."/>
            <person name="Ikeda M."/>
            <person name="Ikeno M."/>
            <person name="Ito K."/>
            <person name="Ito S."/>
            <person name="Ito T."/>
            <person name="Ito Y."/>
            <person name="Ito Y."/>
            <person name="Iwabuchi A."/>
            <person name="Kamiya K."/>
            <person name="Karasawa W."/>
            <person name="Kurita K."/>
            <person name="Katagiri S."/>
            <person name="Kikuta A."/>
            <person name="Kobayashi H."/>
            <person name="Kobayashi N."/>
            <person name="Machita K."/>
            <person name="Maehara T."/>
            <person name="Masukawa M."/>
            <person name="Mizubayashi T."/>
            <person name="Mukai Y."/>
            <person name="Nagasaki H."/>
            <person name="Nagata Y."/>
            <person name="Naito S."/>
            <person name="Nakashima M."/>
            <person name="Nakama Y."/>
            <person name="Nakamichi Y."/>
            <person name="Nakamura M."/>
            <person name="Meguro A."/>
            <person name="Negishi M."/>
            <person name="Ohta I."/>
            <person name="Ohta T."/>
            <person name="Okamoto M."/>
            <person name="Ono N."/>
            <person name="Saji S."/>
            <person name="Sakaguchi M."/>
            <person name="Sakai K."/>
            <person name="Shibata M."/>
            <person name="Shimokawa T."/>
            <person name="Song J."/>
            <person name="Takazaki Y."/>
            <person name="Terasawa K."/>
            <person name="Tsugane M."/>
            <person name="Tsuji K."/>
            <person name="Ueda S."/>
            <person name="Waki K."/>
            <person name="Yamagata H."/>
            <person name="Yamamoto M."/>
            <person name="Yamamoto S."/>
            <person name="Yamane H."/>
            <person name="Yoshiki S."/>
            <person name="Yoshihara R."/>
            <person name="Yukawa K."/>
            <person name="Zhong H."/>
            <person name="Yano M."/>
            <person name="Yuan Q."/>
            <person name="Ouyang S."/>
            <person name="Liu J."/>
            <person name="Jones K.M."/>
            <person name="Gansberger K."/>
            <person name="Moffat K."/>
            <person name="Hill J."/>
            <person name="Bera J."/>
            <person name="Fadrosh D."/>
            <person name="Jin S."/>
            <person name="Johri S."/>
            <person name="Kim M."/>
            <person name="Overton L."/>
            <person name="Reardon M."/>
            <person name="Tsitrin T."/>
            <person name="Vuong H."/>
            <person name="Weaver B."/>
            <person name="Ciecko A."/>
            <person name="Tallon L."/>
            <person name="Jackson J."/>
            <person name="Pai G."/>
            <person name="Aken S.V."/>
            <person name="Utterback T."/>
            <person name="Reidmuller S."/>
            <person name="Feldblyum T."/>
            <person name="Hsiao J."/>
            <person name="Zismann V."/>
            <person name="Iobst S."/>
            <person name="de Vazeille A.R."/>
            <person name="Buell C.R."/>
            <person name="Ying K."/>
            <person name="Li Y."/>
            <person name="Lu T."/>
            <person name="Huang Y."/>
            <person name="Zhao Q."/>
            <person name="Feng Q."/>
            <person name="Zhang L."/>
            <person name="Zhu J."/>
            <person name="Weng Q."/>
            <person name="Mu J."/>
            <person name="Lu Y."/>
            <person name="Fan D."/>
            <person name="Liu Y."/>
            <person name="Guan J."/>
            <person name="Zhang Y."/>
            <person name="Yu S."/>
            <person name="Liu X."/>
            <person name="Zhang Y."/>
            <person name="Hong G."/>
            <person name="Han B."/>
            <person name="Choisne N."/>
            <person name="Demange N."/>
            <person name="Orjeda G."/>
            <person name="Samain S."/>
            <person name="Cattolico L."/>
            <person name="Pelletier E."/>
            <person name="Couloux A."/>
            <person name="Segurens B."/>
            <person name="Wincker P."/>
            <person name="D'Hont A."/>
            <person name="Scarpelli C."/>
            <person name="Weissenbach J."/>
            <person name="Salanoubat M."/>
            <person name="Quetier F."/>
            <person name="Yu Y."/>
            <person name="Kim H.R."/>
            <person name="Rambo T."/>
            <person name="Currie J."/>
            <person name="Collura K."/>
            <person name="Luo M."/>
            <person name="Yang T."/>
            <person name="Ammiraju J.S.S."/>
            <person name="Engler F."/>
            <person name="Soderlund C."/>
            <person name="Wing R.A."/>
            <person name="Palmer L.E."/>
            <person name="de la Bastide M."/>
            <person name="Spiegel L."/>
            <person name="Nascimento L."/>
            <person name="Zutavern T."/>
            <person name="O'Shaughnessy A."/>
            <person name="Dike S."/>
            <person name="Dedhia N."/>
            <person name="Preston R."/>
            <person name="Balija V."/>
            <person name="McCombie W.R."/>
            <person name="Chow T."/>
            <person name="Chen H."/>
            <person name="Chung M."/>
            <person name="Chen C."/>
            <person name="Shaw J."/>
            <person name="Wu H."/>
            <person name="Hsiao K."/>
            <person name="Chao Y."/>
            <person name="Chu M."/>
            <person name="Cheng C."/>
            <person name="Hour A."/>
            <person name="Lee P."/>
            <person name="Lin S."/>
            <person name="Lin Y."/>
            <person name="Liou J."/>
            <person name="Liu S."/>
            <person name="Hsing Y."/>
            <person name="Raghuvanshi S."/>
            <person name="Mohanty A."/>
            <person name="Bharti A.K."/>
            <person name="Gaur A."/>
            <person name="Gupta V."/>
            <person name="Kumar D."/>
            <person name="Ravi V."/>
            <person name="Vij S."/>
            <person name="Kapur A."/>
            <person name="Khurana P."/>
            <person name="Khurana P."/>
            <person name="Khurana J.P."/>
            <person name="Tyagi A.K."/>
            <person name="Gaikwad K."/>
            <person name="Singh A."/>
            <person name="Dalal V."/>
            <person name="Srivastava S."/>
            <person name="Dixit A."/>
            <person name="Pal A.K."/>
            <person name="Ghazi I.A."/>
            <person name="Yadav M."/>
            <person name="Pandit A."/>
            <person name="Bhargava A."/>
            <person name="Sureshbabu K."/>
            <person name="Batra K."/>
            <person name="Sharma T.R."/>
            <person name="Mohapatra T."/>
            <person name="Singh N.K."/>
            <person name="Messing J."/>
            <person name="Nelson A.B."/>
            <person name="Fuks G."/>
            <person name="Kavchok S."/>
            <person name="Keizer G."/>
            <person name="Linton E."/>
            <person name="Llaca V."/>
            <person name="Song R."/>
            <person name="Tanyolac B."/>
            <person name="Young S."/>
            <person name="Ho-Il K."/>
            <person name="Hahn J.H."/>
            <person name="Sangsakoo G."/>
            <person name="Vanavichit A."/>
            <person name="de Mattos Luiz.A.T."/>
            <person name="Zimmer P.D."/>
            <person name="Malone G."/>
            <person name="Dellagostin O."/>
            <person name="de Oliveira A.C."/>
            <person name="Bevan M."/>
            <person name="Bancroft I."/>
            <person name="Minx P."/>
            <person name="Cordum H."/>
            <person name="Wilson R."/>
            <person name="Cheng Z."/>
            <person name="Jin W."/>
            <person name="Jiang J."/>
            <person name="Leong S.A."/>
            <person name="Iwama H."/>
            <person name="Gojobori T."/>
            <person name="Itoh T."/>
            <person name="Niimura Y."/>
            <person name="Fujii Y."/>
            <person name="Habara T."/>
            <person name="Sakai H."/>
            <person name="Sato Y."/>
            <person name="Wilson G."/>
            <person name="Kumar K."/>
            <person name="McCouch S."/>
            <person name="Juretic N."/>
            <person name="Hoen D."/>
            <person name="Wright S."/>
            <person name="Bruskiewich R."/>
            <person name="Bureau T."/>
            <person name="Miyao A."/>
            <person name="Hirochika H."/>
            <person name="Nishikawa T."/>
            <person name="Kadowaki K."/>
            <person name="Sugiura M."/>
            <person name="Burr B."/>
            <person name="Sasaki T."/>
        </authorList>
    </citation>
    <scope>NUCLEOTIDE SEQUENCE [LARGE SCALE GENOMIC DNA]</scope>
    <source>
        <strain evidence="4">cv. Nipponbare</strain>
    </source>
</reference>
<protein>
    <submittedName>
        <fullName evidence="3">Os04g0496600 protein</fullName>
    </submittedName>
</protein>
<dbReference type="Proteomes" id="UP000059680">
    <property type="component" value="Chromosome 4"/>
</dbReference>
<sequence>FPSSSSAPQSGLALRRARGERERESSLARAKNRRGGGGGRGEGERRHGEEPGVQGDAAGAAGLLVRRPGRHRLPRRRHEWHAARLASLNKTHTVTWEEFKKKQKVHKSIALLGLLLLALISWFIFSSSPFVCANPRTMVVQDVLLLLLPCCSVGDTDCSFSVC</sequence>
<feature type="compositionally biased region" description="Basic and acidic residues" evidence="1">
    <location>
        <begin position="17"/>
        <end position="26"/>
    </location>
</feature>
<organism evidence="3 4">
    <name type="scientific">Oryza sativa subsp. japonica</name>
    <name type="common">Rice</name>
    <dbReference type="NCBI Taxonomy" id="39947"/>
    <lineage>
        <taxon>Eukaryota</taxon>
        <taxon>Viridiplantae</taxon>
        <taxon>Streptophyta</taxon>
        <taxon>Embryophyta</taxon>
        <taxon>Tracheophyta</taxon>
        <taxon>Spermatophyta</taxon>
        <taxon>Magnoliopsida</taxon>
        <taxon>Liliopsida</taxon>
        <taxon>Poales</taxon>
        <taxon>Poaceae</taxon>
        <taxon>BOP clade</taxon>
        <taxon>Oryzoideae</taxon>
        <taxon>Oryzeae</taxon>
        <taxon>Oryzinae</taxon>
        <taxon>Oryza</taxon>
        <taxon>Oryza sativa</taxon>
    </lineage>
</organism>
<keyword evidence="2" id="KW-1133">Transmembrane helix</keyword>
<proteinExistence type="predicted"/>
<dbReference type="PANTHER" id="PTHR36021:SF1">
    <property type="entry name" value="COREPRESSOR"/>
    <property type="match status" value="1"/>
</dbReference>
<dbReference type="PANTHER" id="PTHR36021">
    <property type="entry name" value="COREPRESSOR"/>
    <property type="match status" value="1"/>
</dbReference>
<keyword evidence="2" id="KW-0472">Membrane</keyword>
<accession>A0A0P0WBW3</accession>
<feature type="region of interest" description="Disordered" evidence="1">
    <location>
        <begin position="1"/>
        <end position="70"/>
    </location>
</feature>
<dbReference type="Gramene" id="Os04t0496600-01">
    <property type="protein sequence ID" value="Os04t0496600-01"/>
    <property type="gene ID" value="Os04g0496600"/>
</dbReference>
<keyword evidence="2" id="KW-0812">Transmembrane</keyword>
<dbReference type="PaxDb" id="39947-A0A0P0WBW3"/>
<evidence type="ECO:0000256" key="2">
    <source>
        <dbReference type="SAM" id="Phobius"/>
    </source>
</evidence>
<name>A0A0P0WBW3_ORYSJ</name>
<dbReference type="InParanoid" id="A0A0P0WBW3"/>
<dbReference type="AlphaFoldDB" id="A0A0P0WBW3"/>
<evidence type="ECO:0000313" key="4">
    <source>
        <dbReference type="Proteomes" id="UP000059680"/>
    </source>
</evidence>
<gene>
    <name evidence="3" type="ordered locus">Os04g0496600</name>
    <name evidence="3" type="ORF">OSNPB_040496600</name>
</gene>